<dbReference type="Proteomes" id="UP000091857">
    <property type="component" value="Chromosome 12"/>
</dbReference>
<organism evidence="1 2">
    <name type="scientific">Manihot esculenta</name>
    <name type="common">Cassava</name>
    <name type="synonym">Jatropha manihot</name>
    <dbReference type="NCBI Taxonomy" id="3983"/>
    <lineage>
        <taxon>Eukaryota</taxon>
        <taxon>Viridiplantae</taxon>
        <taxon>Streptophyta</taxon>
        <taxon>Embryophyta</taxon>
        <taxon>Tracheophyta</taxon>
        <taxon>Spermatophyta</taxon>
        <taxon>Magnoliopsida</taxon>
        <taxon>eudicotyledons</taxon>
        <taxon>Gunneridae</taxon>
        <taxon>Pentapetalae</taxon>
        <taxon>rosids</taxon>
        <taxon>fabids</taxon>
        <taxon>Malpighiales</taxon>
        <taxon>Euphorbiaceae</taxon>
        <taxon>Crotonoideae</taxon>
        <taxon>Manihoteae</taxon>
        <taxon>Manihot</taxon>
    </lineage>
</organism>
<protein>
    <submittedName>
        <fullName evidence="1">Uncharacterized protein</fullName>
    </submittedName>
</protein>
<keyword evidence="2" id="KW-1185">Reference proteome</keyword>
<proteinExistence type="predicted"/>
<gene>
    <name evidence="1" type="ORF">MANES_12G142950v8</name>
</gene>
<reference evidence="2" key="1">
    <citation type="journal article" date="2016" name="Nat. Biotechnol.">
        <title>Sequencing wild and cultivated cassava and related species reveals extensive interspecific hybridization and genetic diversity.</title>
        <authorList>
            <person name="Bredeson J.V."/>
            <person name="Lyons J.B."/>
            <person name="Prochnik S.E."/>
            <person name="Wu G.A."/>
            <person name="Ha C.M."/>
            <person name="Edsinger-Gonzales E."/>
            <person name="Grimwood J."/>
            <person name="Schmutz J."/>
            <person name="Rabbi I.Y."/>
            <person name="Egesi C."/>
            <person name="Nauluvula P."/>
            <person name="Lebot V."/>
            <person name="Ndunguru J."/>
            <person name="Mkamilo G."/>
            <person name="Bart R.S."/>
            <person name="Setter T.L."/>
            <person name="Gleadow R.M."/>
            <person name="Kulakow P."/>
            <person name="Ferguson M.E."/>
            <person name="Rounsley S."/>
            <person name="Rokhsar D.S."/>
        </authorList>
    </citation>
    <scope>NUCLEOTIDE SEQUENCE [LARGE SCALE GENOMIC DNA]</scope>
    <source>
        <strain evidence="2">cv. AM560-2</strain>
    </source>
</reference>
<evidence type="ECO:0000313" key="1">
    <source>
        <dbReference type="EMBL" id="KAG8642927.1"/>
    </source>
</evidence>
<accession>A0ACB7GRY8</accession>
<sequence>MLPILVILLDTALFFYSKDLTSQHIIVTDPNVNNELSGLYNTDKCFYLFIFPLPEFSIRKTITASTLSKPK</sequence>
<evidence type="ECO:0000313" key="2">
    <source>
        <dbReference type="Proteomes" id="UP000091857"/>
    </source>
</evidence>
<name>A0ACB7GRY8_MANES</name>
<comment type="caution">
    <text evidence="1">The sequence shown here is derived from an EMBL/GenBank/DDBJ whole genome shotgun (WGS) entry which is preliminary data.</text>
</comment>
<dbReference type="EMBL" id="CM004398">
    <property type="protein sequence ID" value="KAG8642927.1"/>
    <property type="molecule type" value="Genomic_DNA"/>
</dbReference>